<feature type="transmembrane region" description="Helical" evidence="2">
    <location>
        <begin position="873"/>
        <end position="895"/>
    </location>
</feature>
<organism evidence="5">
    <name type="scientific">Thalassiosira pseudonana</name>
    <name type="common">Marine diatom</name>
    <name type="synonym">Cyclotella nana</name>
    <dbReference type="NCBI Taxonomy" id="35128"/>
    <lineage>
        <taxon>Eukaryota</taxon>
        <taxon>Sar</taxon>
        <taxon>Stramenopiles</taxon>
        <taxon>Ochrophyta</taxon>
        <taxon>Bacillariophyta</taxon>
        <taxon>Coscinodiscophyceae</taxon>
        <taxon>Thalassiosirophycidae</taxon>
        <taxon>Thalassiosirales</taxon>
        <taxon>Thalassiosiraceae</taxon>
        <taxon>Thalassiosira</taxon>
    </lineage>
</organism>
<evidence type="ECO:0000259" key="3">
    <source>
        <dbReference type="PROSITE" id="PS50821"/>
    </source>
</evidence>
<proteinExistence type="predicted"/>
<evidence type="ECO:0000256" key="2">
    <source>
        <dbReference type="SAM" id="Phobius"/>
    </source>
</evidence>
<evidence type="ECO:0000259" key="4">
    <source>
        <dbReference type="PROSITE" id="PS50822"/>
    </source>
</evidence>
<dbReference type="SUPFAM" id="SSF101690">
    <property type="entry name" value="PAZ domain"/>
    <property type="match status" value="1"/>
</dbReference>
<dbReference type="HOGENOM" id="CLU_307304_0_0_1"/>
<dbReference type="InterPro" id="IPR012337">
    <property type="entry name" value="RNaseH-like_sf"/>
</dbReference>
<name>C7SYH3_THAPS</name>
<dbReference type="PROSITE" id="PS50822">
    <property type="entry name" value="PIWI"/>
    <property type="match status" value="1"/>
</dbReference>
<accession>C7SYH3</accession>
<dbReference type="CDD" id="cd02846">
    <property type="entry name" value="PAZ_argonaute_like"/>
    <property type="match status" value="1"/>
</dbReference>
<dbReference type="SUPFAM" id="SSF53098">
    <property type="entry name" value="Ribonuclease H-like"/>
    <property type="match status" value="1"/>
</dbReference>
<dbReference type="Gene3D" id="3.30.420.10">
    <property type="entry name" value="Ribonuclease H-like superfamily/Ribonuclease H"/>
    <property type="match status" value="1"/>
</dbReference>
<dbReference type="InterPro" id="IPR036397">
    <property type="entry name" value="RNaseH_sf"/>
</dbReference>
<feature type="compositionally biased region" description="Gly residues" evidence="1">
    <location>
        <begin position="14"/>
        <end position="36"/>
    </location>
</feature>
<dbReference type="InterPro" id="IPR003100">
    <property type="entry name" value="PAZ_dom"/>
</dbReference>
<dbReference type="InterPro" id="IPR003165">
    <property type="entry name" value="Piwi"/>
</dbReference>
<keyword evidence="2" id="KW-1133">Transmembrane helix</keyword>
<feature type="domain" description="Piwi" evidence="4">
    <location>
        <begin position="780"/>
        <end position="1160"/>
    </location>
</feature>
<dbReference type="InterPro" id="IPR036085">
    <property type="entry name" value="PAZ_dom_sf"/>
</dbReference>
<dbReference type="Gene3D" id="2.170.260.10">
    <property type="entry name" value="paz domain"/>
    <property type="match status" value="1"/>
</dbReference>
<evidence type="ECO:0000313" key="5">
    <source>
        <dbReference type="EMBL" id="ACN89262.1"/>
    </source>
</evidence>
<protein>
    <submittedName>
        <fullName evidence="5">Argonaute-like protein</fullName>
    </submittedName>
</protein>
<dbReference type="PROSITE" id="PS50821">
    <property type="entry name" value="PAZ"/>
    <property type="match status" value="1"/>
</dbReference>
<feature type="domain" description="PAZ" evidence="3">
    <location>
        <begin position="371"/>
        <end position="458"/>
    </location>
</feature>
<dbReference type="SMART" id="SM00950">
    <property type="entry name" value="Piwi"/>
    <property type="match status" value="1"/>
</dbReference>
<keyword evidence="2" id="KW-0472">Membrane</keyword>
<keyword evidence="2" id="KW-0812">Transmembrane</keyword>
<evidence type="ECO:0000256" key="1">
    <source>
        <dbReference type="SAM" id="MobiDB-lite"/>
    </source>
</evidence>
<feature type="region of interest" description="Disordered" evidence="1">
    <location>
        <begin position="1"/>
        <end position="48"/>
    </location>
</feature>
<dbReference type="Pfam" id="PF02170">
    <property type="entry name" value="PAZ"/>
    <property type="match status" value="1"/>
</dbReference>
<dbReference type="Pfam" id="PF02171">
    <property type="entry name" value="Piwi"/>
    <property type="match status" value="2"/>
</dbReference>
<dbReference type="PANTHER" id="PTHR22891">
    <property type="entry name" value="EUKARYOTIC TRANSLATION INITIATION FACTOR 2C"/>
    <property type="match status" value="1"/>
</dbReference>
<dbReference type="Gene3D" id="3.40.50.2300">
    <property type="match status" value="1"/>
</dbReference>
<dbReference type="GO" id="GO:0003723">
    <property type="term" value="F:RNA binding"/>
    <property type="evidence" value="ECO:0007669"/>
    <property type="project" value="InterPro"/>
</dbReference>
<reference evidence="5" key="1">
    <citation type="journal article" date="2009" name="Nucleic Acids Res.">
        <title>Gene silencing in the marine diatom Phaeodactylum tricornutum.</title>
        <authorList>
            <person name="De Riso V."/>
            <person name="Raniello R."/>
            <person name="Maumus F."/>
            <person name="Rogato A."/>
            <person name="Bowler C."/>
            <person name="Falciatore A."/>
        </authorList>
    </citation>
    <scope>NUCLEOTIDE SEQUENCE</scope>
</reference>
<dbReference type="AlphaFoldDB" id="C7SYH3"/>
<dbReference type="EMBL" id="FJ750270">
    <property type="protein sequence ID" value="ACN89262.1"/>
    <property type="molecule type" value="Genomic_DNA"/>
</dbReference>
<sequence>MSYKKRPYGYDSRGSGGGYGGGRDRGGGGYGGGGRGGGRRNDTTPRPTECYVATNHNKLLVNGDPNVPQDGITLFKVMIKDAKWEVQKNEEGVPLRDESGKVIRRFKVFDRERSDESTRRFLRSPKPWRIIKKMEQDQKKLNERFMLDYNGAELAIAPSHVAPEDNAEYRVCIKQNCDEDDPDADKDKNRWYVVTLTKTHAIPFATIASAIQGRGGNTEEISMVVNVLLKSLAIFSGMISLVPTSSVVVFPLAEQKHCTLREAANKRKFLLSGVNQSAVFSEQEGAFVQTDSIVVWADKEYFQIGSGDTVKVFDDQNNTIAGVRIRVDGGPITDMITRSEVVEALSKLTYNVCYHIKKPSGREEDMLKNGKTQDHIAEMRRRVFKNRSLTSDKDEASMSKGQKVVWSCHDHAFDYNGGRITVVDYYQEKYGIKIQYPHMPLLNLSGAWYPVEFVYQAFGKTKDANDDDMVKGALQHYDSIAGTKLIDDVRKKRKMLSDLGCFRDRLAMYNLSIEEKKTTEVKAKVLSVPEPEFGNGIKVRPTNGAFTLQNKIFAKPATLNSLAVVDFSGNQLVCDELVGTVCQVAEEKHGILIPSITKTILRRLDNVTKRYEGRNMADDALSVIKCAIERARDAYICDSTGAFWEKHVWFETTCFLGDEEKIHKCLILPPASTSNYAGIMFDSSGDIGFTHYITTADGRKCNARLKVKIKEADTLIDPFDFRYNSDNGYNEAIYNNEWVSVGFNGYCYECSDGRVVEKQDIANSEFAHSERDWKIDCPDIMLVVLPDKGKALYDHVKFVSNQCSGVQTQCASLDTFNRQRNKEQYSTALATKMNAKLSTVEDGAIAWRGAVDWVNQCHTLVIGIGMAHGMGRVLLVMSVPPYHLIAISLVFFVLLKVPKRAYVQKKADTLSKDAMIDLFTESWKGYCNANGNVEPCRILVYRDGMSDGNFTKADDEIDSIRAAIKKLKLKECECIACMYLLHFIALHEESGCSVCCPPITYVICQSQHSIRIVPATDREGYPVKSGGVNVHSGTVVDHTITELGALKIQDDVPDDFIDQLKDKSKVLFPSSSASSSYDFLLTAQGGLKGTSKPMYYRVRLNENANWGPSKSNVTPLTKETLENCTYHMSYQYATAPKAVREVPVVKYAKRVASQVLSGLKYLKDGDCRWYGKTLRLHIPMDEIEDETGRRPVMEMLNEDGSKVNEKTNLLCGSIHGHKGA</sequence>